<feature type="signal peptide" evidence="1">
    <location>
        <begin position="1"/>
        <end position="18"/>
    </location>
</feature>
<dbReference type="RefSeq" id="WP_049073643.1">
    <property type="nucleotide sequence ID" value="NZ_CADILJ010000023.1"/>
</dbReference>
<feature type="chain" id="PRO_5045829979" description="Rap1a immunity protein domain-containing protein" evidence="1">
    <location>
        <begin position="19"/>
        <end position="119"/>
    </location>
</feature>
<gene>
    <name evidence="3" type="ORF">LMG7053_03011</name>
</gene>
<dbReference type="EMBL" id="CADILJ010000023">
    <property type="protein sequence ID" value="CAB3949712.1"/>
    <property type="molecule type" value="Genomic_DNA"/>
</dbReference>
<dbReference type="GeneID" id="55560865"/>
<dbReference type="Proteomes" id="UP000494161">
    <property type="component" value="Unassembled WGS sequence"/>
</dbReference>
<sequence>MKRLVLVIMLSASAIAQAQEPRTWHFTGAELATALAGRMPSEVRDASLGRQFSASYAQAYILGVADQTQGTLWCTRSGVLPHELKDRVYAYLSELPASRLDGNAAPLVSEALRRSFACR</sequence>
<comment type="caution">
    <text evidence="3">The sequence shown here is derived from an EMBL/GenBank/DDBJ whole genome shotgun (WGS) entry which is preliminary data.</text>
</comment>
<dbReference type="Pfam" id="PF18602">
    <property type="entry name" value="Rap1a"/>
    <property type="match status" value="1"/>
</dbReference>
<name>A0ABM8LVX8_9BURK</name>
<keyword evidence="4" id="KW-1185">Reference proteome</keyword>
<evidence type="ECO:0000313" key="4">
    <source>
        <dbReference type="Proteomes" id="UP000494161"/>
    </source>
</evidence>
<feature type="domain" description="Rap1a immunity protein" evidence="2">
    <location>
        <begin position="44"/>
        <end position="118"/>
    </location>
</feature>
<proteinExistence type="predicted"/>
<organism evidence="3 4">
    <name type="scientific">Achromobacter ruhlandii</name>
    <dbReference type="NCBI Taxonomy" id="72557"/>
    <lineage>
        <taxon>Bacteria</taxon>
        <taxon>Pseudomonadati</taxon>
        <taxon>Pseudomonadota</taxon>
        <taxon>Betaproteobacteria</taxon>
        <taxon>Burkholderiales</taxon>
        <taxon>Alcaligenaceae</taxon>
        <taxon>Achromobacter</taxon>
    </lineage>
</organism>
<evidence type="ECO:0000313" key="3">
    <source>
        <dbReference type="EMBL" id="CAB3949712.1"/>
    </source>
</evidence>
<protein>
    <recommendedName>
        <fullName evidence="2">Rap1a immunity protein domain-containing protein</fullName>
    </recommendedName>
</protein>
<dbReference type="Gene3D" id="1.10.890.40">
    <property type="match status" value="1"/>
</dbReference>
<accession>A0ABM8LVX8</accession>
<dbReference type="InterPro" id="IPR041238">
    <property type="entry name" value="Rap1a"/>
</dbReference>
<keyword evidence="1" id="KW-0732">Signal</keyword>
<reference evidence="3 4" key="1">
    <citation type="submission" date="2020-04" db="EMBL/GenBank/DDBJ databases">
        <authorList>
            <person name="De Canck E."/>
        </authorList>
    </citation>
    <scope>NUCLEOTIDE SEQUENCE [LARGE SCALE GENOMIC DNA]</scope>
    <source>
        <strain evidence="3 4">LMG 7053</strain>
    </source>
</reference>
<evidence type="ECO:0000256" key="1">
    <source>
        <dbReference type="SAM" id="SignalP"/>
    </source>
</evidence>
<evidence type="ECO:0000259" key="2">
    <source>
        <dbReference type="Pfam" id="PF18602"/>
    </source>
</evidence>